<dbReference type="GeneID" id="68900016"/>
<dbReference type="Gene3D" id="3.50.50.60">
    <property type="entry name" value="FAD/NAD(P)-binding domain"/>
    <property type="match status" value="1"/>
</dbReference>
<evidence type="ECO:0000313" key="2">
    <source>
        <dbReference type="EMBL" id="MCD8473134.1"/>
    </source>
</evidence>
<keyword evidence="4" id="KW-1185">Reference proteome</keyword>
<dbReference type="Proteomes" id="UP000020406">
    <property type="component" value="Unassembled WGS sequence"/>
</dbReference>
<proteinExistence type="predicted"/>
<reference evidence="2" key="2">
    <citation type="submission" date="2021-11" db="EMBL/GenBank/DDBJ databases">
        <title>Genome sequence of Xylella taiwanensis PLS432.</title>
        <authorList>
            <person name="Weng L.-W."/>
            <person name="Su C.-C."/>
            <person name="Tsai C.-W."/>
            <person name="Kuo C.-H."/>
        </authorList>
    </citation>
    <scope>NUCLEOTIDE SEQUENCE</scope>
    <source>
        <strain evidence="2">PLS432</strain>
    </source>
</reference>
<dbReference type="SUPFAM" id="SSF51905">
    <property type="entry name" value="FAD/NAD(P)-binding domain"/>
    <property type="match status" value="1"/>
</dbReference>
<dbReference type="Proteomes" id="UP001430701">
    <property type="component" value="Unassembled WGS sequence"/>
</dbReference>
<organism evidence="1 3">
    <name type="scientific">Xylella taiwanensis</name>
    <dbReference type="NCBI Taxonomy" id="1444770"/>
    <lineage>
        <taxon>Bacteria</taxon>
        <taxon>Pseudomonadati</taxon>
        <taxon>Pseudomonadota</taxon>
        <taxon>Gammaproteobacteria</taxon>
        <taxon>Lysobacterales</taxon>
        <taxon>Lysobacteraceae</taxon>
        <taxon>Xylella</taxon>
    </lineage>
</organism>
<protein>
    <submittedName>
        <fullName evidence="2">FAD-dependent oxidoreductase</fullName>
    </submittedName>
    <submittedName>
        <fullName evidence="1">Transposase</fullName>
    </submittedName>
</protein>
<dbReference type="InterPro" id="IPR050703">
    <property type="entry name" value="Flavin_MAO"/>
</dbReference>
<dbReference type="EMBL" id="JAJPPU010000002">
    <property type="protein sequence ID" value="MCD8473134.1"/>
    <property type="molecule type" value="Genomic_DNA"/>
</dbReference>
<name>Z9JK63_9GAMM</name>
<dbReference type="GO" id="GO:0016491">
    <property type="term" value="F:oxidoreductase activity"/>
    <property type="evidence" value="ECO:0007669"/>
    <property type="project" value="UniProtKB-ARBA"/>
</dbReference>
<dbReference type="PANTHER" id="PTHR43563">
    <property type="entry name" value="AMINE OXIDASE"/>
    <property type="match status" value="1"/>
</dbReference>
<evidence type="ECO:0000313" key="3">
    <source>
        <dbReference type="Proteomes" id="UP000020406"/>
    </source>
</evidence>
<sequence length="494" mass="55736">MSLHTARIVIVGAGLSGLYAAYLLARQGVTDYVVLEAREAPGGRIASADASGQVVSHGAAQASPVDRFDLGPAWFWPGYQRELGRLIENVFEQLSPVTHERLDSLLRPEKAGNEESGADAHEEAIGSAPAVLLKLRGSPGRPSLASMQDELAKLELIRGIELPADLFDGTSPRDLERCRQRVSVEVPRGLRRHPDVARITWLAAFVYLRARSLTDDLVDLLIETIHQIGARAERKVERELLEDLKRVSGKQNLLFNLADATLTQPDGVVRDVVFPVVDEQKLRDLVKEWKATGPTYRTTLRTVIRNSYQGHYRRMVPTLLAALQFRSNNDRHRPVMDALDLVKRFVDTKVHTFPPDEDVPLDGVVRGLWREAVMEKDAVGRDRVNRVTYEIAALEALRERLRCKEVWVVGANRYRNPDDDLPADFDLNRKDYYRALNLPLDAERFIADLQAEMGDTLSTFMKKSCRRCRNASIRRKTSQFDWLTEISAVPAYNL</sequence>
<reference evidence="1 3" key="1">
    <citation type="journal article" date="2014" name="Genome Announc.">
        <title>Draft Genome Sequence of Xylella fastidiosa Pear Leaf Scorch Strain in Taiwan.</title>
        <authorList>
            <person name="Su C.C."/>
            <person name="Deng W.L."/>
            <person name="Jan F.J."/>
            <person name="Chang C.J."/>
            <person name="Huang H."/>
            <person name="Chen J."/>
        </authorList>
    </citation>
    <scope>NUCLEOTIDE SEQUENCE [LARGE SCALE GENOMIC DNA]</scope>
    <source>
        <strain evidence="1 3">PLS229</strain>
    </source>
</reference>
<dbReference type="InterPro" id="IPR036188">
    <property type="entry name" value="FAD/NAD-bd_sf"/>
</dbReference>
<dbReference type="Pfam" id="PF13450">
    <property type="entry name" value="NAD_binding_8"/>
    <property type="match status" value="1"/>
</dbReference>
<dbReference type="EMBL" id="JDSQ01000006">
    <property type="protein sequence ID" value="EWS78524.1"/>
    <property type="molecule type" value="Genomic_DNA"/>
</dbReference>
<dbReference type="PANTHER" id="PTHR43563:SF1">
    <property type="entry name" value="AMINE OXIDASE [FLAVIN-CONTAINING] B"/>
    <property type="match status" value="1"/>
</dbReference>
<accession>Z9JK63</accession>
<dbReference type="STRING" id="1444770.AF72_04475"/>
<dbReference type="eggNOG" id="COG4644">
    <property type="taxonomic scope" value="Bacteria"/>
</dbReference>
<dbReference type="PATRIC" id="fig|1444770.3.peg.1080"/>
<evidence type="ECO:0000313" key="1">
    <source>
        <dbReference type="EMBL" id="EWS78524.1"/>
    </source>
</evidence>
<gene>
    <name evidence="1" type="ORF">AF72_04475</name>
    <name evidence="2" type="ORF">LPH55_06590</name>
</gene>
<dbReference type="RefSeq" id="WP_081755409.1">
    <property type="nucleotide sequence ID" value="NZ_CP053627.1"/>
</dbReference>
<comment type="caution">
    <text evidence="1">The sequence shown here is derived from an EMBL/GenBank/DDBJ whole genome shotgun (WGS) entry which is preliminary data.</text>
</comment>
<dbReference type="AlphaFoldDB" id="Z9JK63"/>
<evidence type="ECO:0000313" key="4">
    <source>
        <dbReference type="Proteomes" id="UP001430701"/>
    </source>
</evidence>
<dbReference type="eggNOG" id="COG1231">
    <property type="taxonomic scope" value="Bacteria"/>
</dbReference>